<sequence>MGMGFAIISIGLLIGTPICGQVLAHAGFTYVWVFGGAMTVVGGSFIGAARVFQGGWALTKK</sequence>
<name>A0ABR0JTS3_9PEZI</name>
<evidence type="ECO:0008006" key="4">
    <source>
        <dbReference type="Google" id="ProtNLM"/>
    </source>
</evidence>
<comment type="caution">
    <text evidence="2">The sequence shown here is derived from an EMBL/GenBank/DDBJ whole genome shotgun (WGS) entry which is preliminary data.</text>
</comment>
<evidence type="ECO:0000313" key="3">
    <source>
        <dbReference type="Proteomes" id="UP001357485"/>
    </source>
</evidence>
<dbReference type="Proteomes" id="UP001357485">
    <property type="component" value="Unassembled WGS sequence"/>
</dbReference>
<reference evidence="2 3" key="1">
    <citation type="submission" date="2023-08" db="EMBL/GenBank/DDBJ databases">
        <title>Black Yeasts Isolated from many extreme environments.</title>
        <authorList>
            <person name="Coleine C."/>
            <person name="Stajich J.E."/>
            <person name="Selbmann L."/>
        </authorList>
    </citation>
    <scope>NUCLEOTIDE SEQUENCE [LARGE SCALE GENOMIC DNA]</scope>
    <source>
        <strain evidence="2 3">CCFEE 536</strain>
    </source>
</reference>
<gene>
    <name evidence="2" type="ORF">LTR16_009500</name>
</gene>
<evidence type="ECO:0000313" key="2">
    <source>
        <dbReference type="EMBL" id="KAK5069439.1"/>
    </source>
</evidence>
<proteinExistence type="predicted"/>
<organism evidence="2 3">
    <name type="scientific">Cryomyces antarcticus</name>
    <dbReference type="NCBI Taxonomy" id="329879"/>
    <lineage>
        <taxon>Eukaryota</taxon>
        <taxon>Fungi</taxon>
        <taxon>Dikarya</taxon>
        <taxon>Ascomycota</taxon>
        <taxon>Pezizomycotina</taxon>
        <taxon>Dothideomycetes</taxon>
        <taxon>Dothideomycetes incertae sedis</taxon>
        <taxon>Cryomyces</taxon>
    </lineage>
</organism>
<keyword evidence="1" id="KW-1133">Transmembrane helix</keyword>
<accession>A0ABR0JTS3</accession>
<keyword evidence="3" id="KW-1185">Reference proteome</keyword>
<keyword evidence="1" id="KW-0812">Transmembrane</keyword>
<keyword evidence="1" id="KW-0472">Membrane</keyword>
<evidence type="ECO:0000256" key="1">
    <source>
        <dbReference type="SAM" id="Phobius"/>
    </source>
</evidence>
<feature type="non-terminal residue" evidence="2">
    <location>
        <position position="61"/>
    </location>
</feature>
<feature type="transmembrane region" description="Helical" evidence="1">
    <location>
        <begin position="30"/>
        <end position="52"/>
    </location>
</feature>
<protein>
    <recommendedName>
        <fullName evidence="4">Major facilitator superfamily (MFS) profile domain-containing protein</fullName>
    </recommendedName>
</protein>
<dbReference type="EMBL" id="JAVRRA010027108">
    <property type="protein sequence ID" value="KAK5069439.1"/>
    <property type="molecule type" value="Genomic_DNA"/>
</dbReference>